<accession>A0AA38F8A0</accession>
<dbReference type="EMBL" id="JAHRHJ020001612">
    <property type="protein sequence ID" value="KAH9293138.1"/>
    <property type="molecule type" value="Genomic_DNA"/>
</dbReference>
<dbReference type="AlphaFoldDB" id="A0AA38F8A0"/>
<evidence type="ECO:0000313" key="3">
    <source>
        <dbReference type="Proteomes" id="UP000824469"/>
    </source>
</evidence>
<evidence type="ECO:0000256" key="1">
    <source>
        <dbReference type="SAM" id="MobiDB-lite"/>
    </source>
</evidence>
<dbReference type="Proteomes" id="UP000824469">
    <property type="component" value="Unassembled WGS sequence"/>
</dbReference>
<comment type="caution">
    <text evidence="2">The sequence shown here is derived from an EMBL/GenBank/DDBJ whole genome shotgun (WGS) entry which is preliminary data.</text>
</comment>
<feature type="compositionally biased region" description="Acidic residues" evidence="1">
    <location>
        <begin position="45"/>
        <end position="68"/>
    </location>
</feature>
<organism evidence="2 3">
    <name type="scientific">Taxus chinensis</name>
    <name type="common">Chinese yew</name>
    <name type="synonym">Taxus wallichiana var. chinensis</name>
    <dbReference type="NCBI Taxonomy" id="29808"/>
    <lineage>
        <taxon>Eukaryota</taxon>
        <taxon>Viridiplantae</taxon>
        <taxon>Streptophyta</taxon>
        <taxon>Embryophyta</taxon>
        <taxon>Tracheophyta</taxon>
        <taxon>Spermatophyta</taxon>
        <taxon>Pinopsida</taxon>
        <taxon>Pinidae</taxon>
        <taxon>Conifers II</taxon>
        <taxon>Cupressales</taxon>
        <taxon>Taxaceae</taxon>
        <taxon>Taxus</taxon>
    </lineage>
</organism>
<gene>
    <name evidence="2" type="ORF">KI387_041658</name>
</gene>
<keyword evidence="3" id="KW-1185">Reference proteome</keyword>
<sequence>SSPVQHNNNEGNVTLPRQEGLQLQRSMNKTMPQSSQAFEEKDQEALEELNNIDEGKDGDDGEEQEDEAERNTRDE</sequence>
<feature type="non-terminal residue" evidence="2">
    <location>
        <position position="1"/>
    </location>
</feature>
<proteinExistence type="predicted"/>
<feature type="compositionally biased region" description="Polar residues" evidence="1">
    <location>
        <begin position="24"/>
        <end position="37"/>
    </location>
</feature>
<name>A0AA38F8A0_TAXCH</name>
<feature type="region of interest" description="Disordered" evidence="1">
    <location>
        <begin position="24"/>
        <end position="75"/>
    </location>
</feature>
<protein>
    <submittedName>
        <fullName evidence="2">Uncharacterized protein</fullName>
    </submittedName>
</protein>
<evidence type="ECO:0000313" key="2">
    <source>
        <dbReference type="EMBL" id="KAH9293138.1"/>
    </source>
</evidence>
<feature type="non-terminal residue" evidence="2">
    <location>
        <position position="75"/>
    </location>
</feature>
<reference evidence="2 3" key="1">
    <citation type="journal article" date="2021" name="Nat. Plants">
        <title>The Taxus genome provides insights into paclitaxel biosynthesis.</title>
        <authorList>
            <person name="Xiong X."/>
            <person name="Gou J."/>
            <person name="Liao Q."/>
            <person name="Li Y."/>
            <person name="Zhou Q."/>
            <person name="Bi G."/>
            <person name="Li C."/>
            <person name="Du R."/>
            <person name="Wang X."/>
            <person name="Sun T."/>
            <person name="Guo L."/>
            <person name="Liang H."/>
            <person name="Lu P."/>
            <person name="Wu Y."/>
            <person name="Zhang Z."/>
            <person name="Ro D.K."/>
            <person name="Shang Y."/>
            <person name="Huang S."/>
            <person name="Yan J."/>
        </authorList>
    </citation>
    <scope>NUCLEOTIDE SEQUENCE [LARGE SCALE GENOMIC DNA]</scope>
    <source>
        <strain evidence="2">Ta-2019</strain>
    </source>
</reference>